<evidence type="ECO:0000313" key="1">
    <source>
        <dbReference type="EMBL" id="KAI9250988.1"/>
    </source>
</evidence>
<accession>A0AAD5JS41</accession>
<dbReference type="EMBL" id="JAIXMP010000031">
    <property type="protein sequence ID" value="KAI9250988.1"/>
    <property type="molecule type" value="Genomic_DNA"/>
</dbReference>
<reference evidence="1" key="2">
    <citation type="submission" date="2023-02" db="EMBL/GenBank/DDBJ databases">
        <authorList>
            <consortium name="DOE Joint Genome Institute"/>
            <person name="Mondo S.J."/>
            <person name="Chang Y."/>
            <person name="Wang Y."/>
            <person name="Ahrendt S."/>
            <person name="Andreopoulos W."/>
            <person name="Barry K."/>
            <person name="Beard J."/>
            <person name="Benny G.L."/>
            <person name="Blankenship S."/>
            <person name="Bonito G."/>
            <person name="Cuomo C."/>
            <person name="Desiro A."/>
            <person name="Gervers K.A."/>
            <person name="Hundley H."/>
            <person name="Kuo A."/>
            <person name="LaButti K."/>
            <person name="Lang B.F."/>
            <person name="Lipzen A."/>
            <person name="O'Donnell K."/>
            <person name="Pangilinan J."/>
            <person name="Reynolds N."/>
            <person name="Sandor L."/>
            <person name="Smith M.W."/>
            <person name="Tsang A."/>
            <person name="Grigoriev I.V."/>
            <person name="Stajich J.E."/>
            <person name="Spatafora J.W."/>
        </authorList>
    </citation>
    <scope>NUCLEOTIDE SEQUENCE</scope>
    <source>
        <strain evidence="1">RSA 2281</strain>
    </source>
</reference>
<sequence>MKEEYTLAFETMNDEKKWDLGDGIFVEDLMYKYSSCDFEHLAHSFILDVRDSCWKKIFTPT</sequence>
<dbReference type="Proteomes" id="UP001209540">
    <property type="component" value="Unassembled WGS sequence"/>
</dbReference>
<organism evidence="1 2">
    <name type="scientific">Phascolomyces articulosus</name>
    <dbReference type="NCBI Taxonomy" id="60185"/>
    <lineage>
        <taxon>Eukaryota</taxon>
        <taxon>Fungi</taxon>
        <taxon>Fungi incertae sedis</taxon>
        <taxon>Mucoromycota</taxon>
        <taxon>Mucoromycotina</taxon>
        <taxon>Mucoromycetes</taxon>
        <taxon>Mucorales</taxon>
        <taxon>Lichtheimiaceae</taxon>
        <taxon>Phascolomyces</taxon>
    </lineage>
</organism>
<comment type="caution">
    <text evidence="1">The sequence shown here is derived from an EMBL/GenBank/DDBJ whole genome shotgun (WGS) entry which is preliminary data.</text>
</comment>
<evidence type="ECO:0000313" key="2">
    <source>
        <dbReference type="Proteomes" id="UP001209540"/>
    </source>
</evidence>
<proteinExistence type="predicted"/>
<keyword evidence="2" id="KW-1185">Reference proteome</keyword>
<gene>
    <name evidence="1" type="ORF">BDA99DRAFT_522365</name>
</gene>
<protein>
    <submittedName>
        <fullName evidence="1">Uncharacterized protein</fullName>
    </submittedName>
</protein>
<dbReference type="AlphaFoldDB" id="A0AAD5JS41"/>
<reference evidence="1" key="1">
    <citation type="journal article" date="2022" name="IScience">
        <title>Evolution of zygomycete secretomes and the origins of terrestrial fungal ecologies.</title>
        <authorList>
            <person name="Chang Y."/>
            <person name="Wang Y."/>
            <person name="Mondo S."/>
            <person name="Ahrendt S."/>
            <person name="Andreopoulos W."/>
            <person name="Barry K."/>
            <person name="Beard J."/>
            <person name="Benny G.L."/>
            <person name="Blankenship S."/>
            <person name="Bonito G."/>
            <person name="Cuomo C."/>
            <person name="Desiro A."/>
            <person name="Gervers K.A."/>
            <person name="Hundley H."/>
            <person name="Kuo A."/>
            <person name="LaButti K."/>
            <person name="Lang B.F."/>
            <person name="Lipzen A."/>
            <person name="O'Donnell K."/>
            <person name="Pangilinan J."/>
            <person name="Reynolds N."/>
            <person name="Sandor L."/>
            <person name="Smith M.E."/>
            <person name="Tsang A."/>
            <person name="Grigoriev I.V."/>
            <person name="Stajich J.E."/>
            <person name="Spatafora J.W."/>
        </authorList>
    </citation>
    <scope>NUCLEOTIDE SEQUENCE</scope>
    <source>
        <strain evidence="1">RSA 2281</strain>
    </source>
</reference>
<name>A0AAD5JS41_9FUNG</name>